<evidence type="ECO:0000256" key="1">
    <source>
        <dbReference type="SAM" id="SignalP"/>
    </source>
</evidence>
<organism evidence="3 4">
    <name type="scientific">Heminiphilus faecis</name>
    <dbReference type="NCBI Taxonomy" id="2601703"/>
    <lineage>
        <taxon>Bacteria</taxon>
        <taxon>Pseudomonadati</taxon>
        <taxon>Bacteroidota</taxon>
        <taxon>Bacteroidia</taxon>
        <taxon>Bacteroidales</taxon>
        <taxon>Muribaculaceae</taxon>
        <taxon>Heminiphilus</taxon>
    </lineage>
</organism>
<protein>
    <submittedName>
        <fullName evidence="3">Family 78 glycoside hydrolase catalytic domain</fullName>
    </submittedName>
</protein>
<dbReference type="GO" id="GO:0016787">
    <property type="term" value="F:hydrolase activity"/>
    <property type="evidence" value="ECO:0007669"/>
    <property type="project" value="UniProtKB-KW"/>
</dbReference>
<dbReference type="InterPro" id="IPR005084">
    <property type="entry name" value="CBM6"/>
</dbReference>
<keyword evidence="3" id="KW-0378">Hydrolase</keyword>
<accession>A0ABV4CXB3</accession>
<proteinExistence type="predicted"/>
<dbReference type="PROSITE" id="PS51175">
    <property type="entry name" value="CBM6"/>
    <property type="match status" value="1"/>
</dbReference>
<dbReference type="Proteomes" id="UP001565200">
    <property type="component" value="Unassembled WGS sequence"/>
</dbReference>
<dbReference type="RefSeq" id="WP_121699806.1">
    <property type="nucleotide sequence ID" value="NZ_JBCLPP010000030.1"/>
</dbReference>
<dbReference type="InterPro" id="IPR008928">
    <property type="entry name" value="6-hairpin_glycosidase_sf"/>
</dbReference>
<sequence>MKQIIPYALAMCAAVPAQAGEIVRTDAYVWHGDTVTQGEYMATAPNDFELVSTYSAQPGYFMPVEKSWKLKNDISSYPGLKSSNRLHNAVYNMGLDEMINAVEPDTTLRTGKEWSGVWTRDVSYSILLSMAYLQPEASEISLTKKVNPNGRIVQDTGSGGAWPVSTDRMIWAVAAYELYKVTGDRKWLEYIYPVIKNSIDDDLATVYDDRTGLVKGETSFIDWREQSYPKWMQTVDISQSEALGTSVVHMQALKVLADIAGELGKKKEAEFYRERSLALAEAIDRELWLDDKGYYGMYLYGRDNLIMNPRAETLGESLAILWDVASPERAAKITESNPTTPFGAAIFYPQISDMPAYHNNALWPWVGAWWTIANAKAGNEQGVLQGIGSVFRPAALFCTNKENFNLDNGDIATELNSSNMLWCLAGNIALTHRVLFGIEFEKDRLVFHPFVPEAMADVRTLTGFRYRDAVLDITVSGYGDRIKSFTVNGKEHAPFIPADAKGRYDVQIVMADNAIEPLKVNNVPNVKAPVTPITWIEDGVLNWNPIEYINHYVVLRDGERIAEVNTTTYDVSQPGEYQVIGVSDGGVESFGSEPRSTRASFSFEMPDEGVAMTSSEISYQPAHPIKGYSGKGFVELDHNTPALKIPVRVAEGGSYALTLRYANGNGPVNTENKCAVRSVLVDGKKAGVAVMPHRGRGNWDDWGRTNSIAVDLTPGSHVVTVLFEPTDENMNLGTNHAVVDRLTLTRIR</sequence>
<dbReference type="EMBL" id="JBCLPP010000030">
    <property type="protein sequence ID" value="MEY8246043.1"/>
    <property type="molecule type" value="Genomic_DNA"/>
</dbReference>
<keyword evidence="1" id="KW-0732">Signal</keyword>
<evidence type="ECO:0000259" key="2">
    <source>
        <dbReference type="PROSITE" id="PS51175"/>
    </source>
</evidence>
<reference evidence="3 4" key="1">
    <citation type="submission" date="2024-03" db="EMBL/GenBank/DDBJ databases">
        <title>Mouse gut bacterial collection (mGBC) of GemPharmatech.</title>
        <authorList>
            <person name="He Y."/>
            <person name="Dong L."/>
            <person name="Wu D."/>
            <person name="Gao X."/>
            <person name="Lin Z."/>
        </authorList>
    </citation>
    <scope>NUCLEOTIDE SEQUENCE [LARGE SCALE GENOMIC DNA]</scope>
    <source>
        <strain evidence="3 4">54-13</strain>
    </source>
</reference>
<gene>
    <name evidence="3" type="ORF">AAK873_10500</name>
</gene>
<name>A0ABV4CXB3_9BACT</name>
<dbReference type="SUPFAM" id="SSF48208">
    <property type="entry name" value="Six-hairpin glycosidases"/>
    <property type="match status" value="1"/>
</dbReference>
<dbReference type="SUPFAM" id="SSF49785">
    <property type="entry name" value="Galactose-binding domain-like"/>
    <property type="match status" value="1"/>
</dbReference>
<dbReference type="InterPro" id="IPR012341">
    <property type="entry name" value="6hp_glycosidase-like_sf"/>
</dbReference>
<comment type="caution">
    <text evidence="3">The sequence shown here is derived from an EMBL/GenBank/DDBJ whole genome shotgun (WGS) entry which is preliminary data.</text>
</comment>
<evidence type="ECO:0000313" key="4">
    <source>
        <dbReference type="Proteomes" id="UP001565200"/>
    </source>
</evidence>
<dbReference type="Pfam" id="PF17389">
    <property type="entry name" value="Bac_rhamnosid6H"/>
    <property type="match status" value="1"/>
</dbReference>
<dbReference type="InterPro" id="IPR008979">
    <property type="entry name" value="Galactose-bd-like_sf"/>
</dbReference>
<keyword evidence="4" id="KW-1185">Reference proteome</keyword>
<feature type="domain" description="CBM6" evidence="2">
    <location>
        <begin position="601"/>
        <end position="745"/>
    </location>
</feature>
<feature type="chain" id="PRO_5045886700" evidence="1">
    <location>
        <begin position="20"/>
        <end position="748"/>
    </location>
</feature>
<dbReference type="InterPro" id="IPR035396">
    <property type="entry name" value="Bac_rhamnosid6H"/>
</dbReference>
<feature type="signal peptide" evidence="1">
    <location>
        <begin position="1"/>
        <end position="19"/>
    </location>
</feature>
<dbReference type="Gene3D" id="2.60.420.10">
    <property type="entry name" value="Maltose phosphorylase, domain 3"/>
    <property type="match status" value="1"/>
</dbReference>
<dbReference type="Gene3D" id="2.60.120.260">
    <property type="entry name" value="Galactose-binding domain-like"/>
    <property type="match status" value="1"/>
</dbReference>
<evidence type="ECO:0000313" key="3">
    <source>
        <dbReference type="EMBL" id="MEY8246043.1"/>
    </source>
</evidence>
<dbReference type="Gene3D" id="1.50.10.10">
    <property type="match status" value="1"/>
</dbReference>